<accession>A0ABX4TZZ7</accession>
<name>A0ABX4TZZ7_PSEDL</name>
<gene>
    <name evidence="1" type="ORF">CXG47_16720</name>
</gene>
<dbReference type="Proteomes" id="UP000234744">
    <property type="component" value="Unassembled WGS sequence"/>
</dbReference>
<sequence>MTDINTVAVDFHVKRFSDFDLLRIARAVNQDYDSLVTAYLVNVQIHACSAVGVVFGHLLEHPTGRFADGHLIRTSDIQSVAKEGRFWVITTLNSRYVVATFRKDGGRRSLQEFRRLAGDRYMPTPHPPKAGTCLEPIWQDR</sequence>
<keyword evidence="2" id="KW-1185">Reference proteome</keyword>
<proteinExistence type="predicted"/>
<dbReference type="RefSeq" id="WP_102083532.1">
    <property type="nucleotide sequence ID" value="NZ_CP176521.1"/>
</dbReference>
<reference evidence="1 2" key="1">
    <citation type="submission" date="2017-12" db="EMBL/GenBank/DDBJ databases">
        <title>Detection of the carbapenemase gene blaVIM-5 in members of the Pseudomonas putida group isolated from polluted Nigerian wetlands.</title>
        <authorList>
            <person name="Adelowo O."/>
            <person name="Vollmers J."/>
            <person name="Maeusezahl I."/>
            <person name="Kaster A.-K."/>
            <person name="Mueller J.A."/>
        </authorList>
    </citation>
    <scope>NUCLEOTIDE SEQUENCE [LARGE SCALE GENOMIC DNA]</scope>
    <source>
        <strain evidence="1 2">MR69</strain>
    </source>
</reference>
<dbReference type="EMBL" id="PJCJ01000009">
    <property type="protein sequence ID" value="PLV13449.1"/>
    <property type="molecule type" value="Genomic_DNA"/>
</dbReference>
<evidence type="ECO:0000313" key="2">
    <source>
        <dbReference type="Proteomes" id="UP000234744"/>
    </source>
</evidence>
<comment type="caution">
    <text evidence="1">The sequence shown here is derived from an EMBL/GenBank/DDBJ whole genome shotgun (WGS) entry which is preliminary data.</text>
</comment>
<evidence type="ECO:0000313" key="1">
    <source>
        <dbReference type="EMBL" id="PLV13449.1"/>
    </source>
</evidence>
<organism evidence="1 2">
    <name type="scientific">Pseudomonas plecoglossicida</name>
    <dbReference type="NCBI Taxonomy" id="70775"/>
    <lineage>
        <taxon>Bacteria</taxon>
        <taxon>Pseudomonadati</taxon>
        <taxon>Pseudomonadota</taxon>
        <taxon>Gammaproteobacteria</taxon>
        <taxon>Pseudomonadales</taxon>
        <taxon>Pseudomonadaceae</taxon>
        <taxon>Pseudomonas</taxon>
    </lineage>
</organism>
<protein>
    <submittedName>
        <fullName evidence="1">Uncharacterized protein</fullName>
    </submittedName>
</protein>